<dbReference type="InterPro" id="IPR024983">
    <property type="entry name" value="CHAT_dom"/>
</dbReference>
<dbReference type="InterPro" id="IPR019734">
    <property type="entry name" value="TPR_rpt"/>
</dbReference>
<evidence type="ECO:0000313" key="4">
    <source>
        <dbReference type="EMBL" id="MCP2726937.1"/>
    </source>
</evidence>
<dbReference type="Gene3D" id="1.25.40.10">
    <property type="entry name" value="Tetratricopeptide repeat domain"/>
    <property type="match status" value="3"/>
</dbReference>
<evidence type="ECO:0000259" key="3">
    <source>
        <dbReference type="Pfam" id="PF12770"/>
    </source>
</evidence>
<protein>
    <submittedName>
        <fullName evidence="4">CHAT domain-containing protein</fullName>
    </submittedName>
</protein>
<evidence type="ECO:0000256" key="1">
    <source>
        <dbReference type="PROSITE-ProRule" id="PRU00339"/>
    </source>
</evidence>
<proteinExistence type="predicted"/>
<feature type="compositionally biased region" description="Polar residues" evidence="2">
    <location>
        <begin position="10"/>
        <end position="21"/>
    </location>
</feature>
<name>A0AAE3GR15_9CYAN</name>
<feature type="domain" description="CHAT" evidence="3">
    <location>
        <begin position="582"/>
        <end position="852"/>
    </location>
</feature>
<gene>
    <name evidence="4" type="ORF">NJ959_00395</name>
</gene>
<keyword evidence="5" id="KW-1185">Reference proteome</keyword>
<feature type="region of interest" description="Disordered" evidence="2">
    <location>
        <begin position="1"/>
        <end position="32"/>
    </location>
</feature>
<dbReference type="EMBL" id="JAMZMM010000002">
    <property type="protein sequence ID" value="MCP2726937.1"/>
    <property type="molecule type" value="Genomic_DNA"/>
</dbReference>
<feature type="repeat" description="TPR" evidence="1">
    <location>
        <begin position="374"/>
        <end position="407"/>
    </location>
</feature>
<evidence type="ECO:0000313" key="5">
    <source>
        <dbReference type="Proteomes" id="UP001204953"/>
    </source>
</evidence>
<keyword evidence="1" id="KW-0802">TPR repeat</keyword>
<dbReference type="Pfam" id="PF12770">
    <property type="entry name" value="CHAT"/>
    <property type="match status" value="1"/>
</dbReference>
<dbReference type="Proteomes" id="UP001204953">
    <property type="component" value="Unassembled WGS sequence"/>
</dbReference>
<dbReference type="PANTHER" id="PTHR10098">
    <property type="entry name" value="RAPSYN-RELATED"/>
    <property type="match status" value="1"/>
</dbReference>
<dbReference type="AlphaFoldDB" id="A0AAE3GR15"/>
<accession>A0AAE3GR15</accession>
<dbReference type="PANTHER" id="PTHR10098:SF112">
    <property type="entry name" value="SLR0380 PROTEIN"/>
    <property type="match status" value="1"/>
</dbReference>
<dbReference type="Pfam" id="PF13424">
    <property type="entry name" value="TPR_12"/>
    <property type="match status" value="1"/>
</dbReference>
<comment type="caution">
    <text evidence="4">The sequence shown here is derived from an EMBL/GenBank/DDBJ whole genome shotgun (WGS) entry which is preliminary data.</text>
</comment>
<dbReference type="SMART" id="SM00028">
    <property type="entry name" value="TPR"/>
    <property type="match status" value="7"/>
</dbReference>
<reference evidence="4" key="1">
    <citation type="submission" date="2022-06" db="EMBL/GenBank/DDBJ databases">
        <title>New cyanobacteria of genus Symplocastrum in benthos of Lake Baikal.</title>
        <authorList>
            <person name="Sorokovikova E."/>
            <person name="Tikhonova I."/>
            <person name="Krasnopeev A."/>
            <person name="Evseev P."/>
            <person name="Gladkikh A."/>
            <person name="Belykh O."/>
        </authorList>
    </citation>
    <scope>NUCLEOTIDE SEQUENCE</scope>
    <source>
        <strain evidence="4">BBK-W-15</strain>
    </source>
</reference>
<dbReference type="RefSeq" id="WP_254009758.1">
    <property type="nucleotide sequence ID" value="NZ_JAMZMM010000002.1"/>
</dbReference>
<dbReference type="PROSITE" id="PS50005">
    <property type="entry name" value="TPR"/>
    <property type="match status" value="1"/>
</dbReference>
<dbReference type="SUPFAM" id="SSF48452">
    <property type="entry name" value="TPR-like"/>
    <property type="match status" value="2"/>
</dbReference>
<sequence length="854" mass="94828">MTKVVPAIAYQQTPAPTPNQEPKQEEIVQPPSAPEQLLQQGKELYKTGQFFAAANLWQQAAQSYGEEGAILNQAQALNYLSLAYQELGQWSEAKTTIETSLKLLQSFDKLEVRGMAILAQALNTKGSLEIARGETETALETWKQAEATYNRAGNEIGKLGSKINQAQAFQALGQYRRSKTILEQLVGELQSQPDSLLKVDGLRSLGVALQTIGDLDQSKEILEQSWAISQELNANTDTSATIFSIGNIARDLQKYDVAFAYYQEAAKRAEDGILKIQINLNQLSLLAATNQEEAALDLVPDIESALSSLSPSRSAIYARVNLAESMMKMGNGTGDIRMGNGQEDLSIINPQKVAELLATAVQQARQLNDKRAEAYSLNQLGKLYKQTKQWDNAKDLTEEALEIAQQLNAADISARAAWQLGRILKEQGDINGAIAAYGNSINNLQSLRSDLVAINPEIQFNFKENVEPIYREFVSLLLQPDANQDALNKARQTIEALQLAELDNFFKDACLDTKPVQIDDIDVKAAVIYPIILSDRLEVVFSLPKQPLRHYSTQLSAQKVEKILQKLYSSLYPGYSNEERLKLSQEVYDWLIRPAQADLQKNNISTVVFVPDGFLRSLPMAALYDGENYLIEKYSIALSSGLQLFPQALERQQLNVLAVGLTEARPGFSALPGVEAEVKQIAADLNSEVLLDRKFTREAFQTEVNSESFRVVHLATHGQFSSNPEETFLLTWDGQLNIQDFDVLFQKRRVGLLKPIELLVLSACQTASGDKRATLGLAGLALRSGAYSTLASLWSVNDQSTSVLMSDFYRQLTQSKSPITKAESLRQAQLTMLKNPKYNHPYFWASFILIGNWL</sequence>
<dbReference type="Pfam" id="PF13181">
    <property type="entry name" value="TPR_8"/>
    <property type="match status" value="1"/>
</dbReference>
<evidence type="ECO:0000256" key="2">
    <source>
        <dbReference type="SAM" id="MobiDB-lite"/>
    </source>
</evidence>
<organism evidence="4 5">
    <name type="scientific">Limnofasciculus baicalensis BBK-W-15</name>
    <dbReference type="NCBI Taxonomy" id="2699891"/>
    <lineage>
        <taxon>Bacteria</taxon>
        <taxon>Bacillati</taxon>
        <taxon>Cyanobacteriota</taxon>
        <taxon>Cyanophyceae</taxon>
        <taxon>Coleofasciculales</taxon>
        <taxon>Coleofasciculaceae</taxon>
        <taxon>Limnofasciculus</taxon>
        <taxon>Limnofasciculus baicalensis</taxon>
    </lineage>
</organism>
<dbReference type="InterPro" id="IPR011990">
    <property type="entry name" value="TPR-like_helical_dom_sf"/>
</dbReference>